<protein>
    <submittedName>
        <fullName evidence="2">Uncharacterized protein</fullName>
    </submittedName>
</protein>
<feature type="compositionally biased region" description="Low complexity" evidence="1">
    <location>
        <begin position="148"/>
        <end position="157"/>
    </location>
</feature>
<accession>A0A9P6UKJ6</accession>
<feature type="compositionally biased region" description="Acidic residues" evidence="1">
    <location>
        <begin position="159"/>
        <end position="177"/>
    </location>
</feature>
<comment type="caution">
    <text evidence="2">The sequence shown here is derived from an EMBL/GenBank/DDBJ whole genome shotgun (WGS) entry which is preliminary data.</text>
</comment>
<dbReference type="AlphaFoldDB" id="A0A9P6UKJ6"/>
<feature type="region of interest" description="Disordered" evidence="1">
    <location>
        <begin position="1"/>
        <end position="22"/>
    </location>
</feature>
<organism evidence="2 3">
    <name type="scientific">Linnemannia gamsii</name>
    <dbReference type="NCBI Taxonomy" id="64522"/>
    <lineage>
        <taxon>Eukaryota</taxon>
        <taxon>Fungi</taxon>
        <taxon>Fungi incertae sedis</taxon>
        <taxon>Mucoromycota</taxon>
        <taxon>Mortierellomycotina</taxon>
        <taxon>Mortierellomycetes</taxon>
        <taxon>Mortierellales</taxon>
        <taxon>Mortierellaceae</taxon>
        <taxon>Linnemannia</taxon>
    </lineage>
</organism>
<evidence type="ECO:0000313" key="2">
    <source>
        <dbReference type="EMBL" id="KAG0307792.1"/>
    </source>
</evidence>
<feature type="compositionally biased region" description="Basic residues" evidence="1">
    <location>
        <begin position="204"/>
        <end position="214"/>
    </location>
</feature>
<reference evidence="2" key="1">
    <citation type="journal article" date="2020" name="Fungal Divers.">
        <title>Resolving the Mortierellaceae phylogeny through synthesis of multi-gene phylogenetics and phylogenomics.</title>
        <authorList>
            <person name="Vandepol N."/>
            <person name="Liber J."/>
            <person name="Desiro A."/>
            <person name="Na H."/>
            <person name="Kennedy M."/>
            <person name="Barry K."/>
            <person name="Grigoriev I.V."/>
            <person name="Miller A.N."/>
            <person name="O'Donnell K."/>
            <person name="Stajich J.E."/>
            <person name="Bonito G."/>
        </authorList>
    </citation>
    <scope>NUCLEOTIDE SEQUENCE</scope>
    <source>
        <strain evidence="2">NVP60</strain>
    </source>
</reference>
<evidence type="ECO:0000256" key="1">
    <source>
        <dbReference type="SAM" id="MobiDB-lite"/>
    </source>
</evidence>
<name>A0A9P6UKJ6_9FUNG</name>
<dbReference type="OrthoDB" id="2435071at2759"/>
<dbReference type="EMBL" id="JAAAIN010001044">
    <property type="protein sequence ID" value="KAG0307792.1"/>
    <property type="molecule type" value="Genomic_DNA"/>
</dbReference>
<feature type="region of interest" description="Disordered" evidence="1">
    <location>
        <begin position="148"/>
        <end position="217"/>
    </location>
</feature>
<proteinExistence type="predicted"/>
<dbReference type="Proteomes" id="UP000823405">
    <property type="component" value="Unassembled WGS sequence"/>
</dbReference>
<keyword evidence="3" id="KW-1185">Reference proteome</keyword>
<gene>
    <name evidence="2" type="ORF">BGZ97_000281</name>
</gene>
<evidence type="ECO:0000313" key="3">
    <source>
        <dbReference type="Proteomes" id="UP000823405"/>
    </source>
</evidence>
<sequence>MGINFDMSSSMHGSGGSPGLNTKVSSNMSSTLAAVNTHLLSSFWPYRDAPSPSTFMTANTSASPNGNAAPTPTSRQLLLHQSSVAASAAAVLIAGYNPGYDPTIRKPECVGCNKPFARRDTVILHIKNQKDKWDQLCALLRALAASASNSTATTGNTDDGGDVSNDGDDGDDGDEGDADIKNNGRCTSNVTKGVGWKAGSTAAQRRRIRQKKAHPFREAEKLWQSTLQKKKVHFGAYKKPPSTAIATAATSAMVATVKRASVTEAAGRKSKPLSFGDEGSINNGEFCVDMYVVNDHQPLPHHHYQTQGDVEMLNAYMADNINDNNDNELNEMRGDDEVGWPSQKVLEKMDNQTKILWMMKMAVVPPCWSERKVRIFGLQGEVEESVLLEG</sequence>